<dbReference type="AlphaFoldDB" id="A0AAE0G6D7"/>
<keyword evidence="3" id="KW-1185">Reference proteome</keyword>
<reference evidence="2 3" key="1">
    <citation type="journal article" date="2015" name="Genome Biol. Evol.">
        <title>Comparative Genomics of a Bacterivorous Green Alga Reveals Evolutionary Causalities and Consequences of Phago-Mixotrophic Mode of Nutrition.</title>
        <authorList>
            <person name="Burns J.A."/>
            <person name="Paasch A."/>
            <person name="Narechania A."/>
            <person name="Kim E."/>
        </authorList>
    </citation>
    <scope>NUCLEOTIDE SEQUENCE [LARGE SCALE GENOMIC DNA]</scope>
    <source>
        <strain evidence="2 3">PLY_AMNH</strain>
    </source>
</reference>
<evidence type="ECO:0000313" key="3">
    <source>
        <dbReference type="Proteomes" id="UP001190700"/>
    </source>
</evidence>
<organism evidence="2 3">
    <name type="scientific">Cymbomonas tetramitiformis</name>
    <dbReference type="NCBI Taxonomy" id="36881"/>
    <lineage>
        <taxon>Eukaryota</taxon>
        <taxon>Viridiplantae</taxon>
        <taxon>Chlorophyta</taxon>
        <taxon>Pyramimonadophyceae</taxon>
        <taxon>Pyramimonadales</taxon>
        <taxon>Pyramimonadaceae</taxon>
        <taxon>Cymbomonas</taxon>
    </lineage>
</organism>
<keyword evidence="1" id="KW-0812">Transmembrane</keyword>
<accession>A0AAE0G6D7</accession>
<gene>
    <name evidence="2" type="ORF">CYMTET_19254</name>
</gene>
<feature type="transmembrane region" description="Helical" evidence="1">
    <location>
        <begin position="37"/>
        <end position="56"/>
    </location>
</feature>
<proteinExistence type="predicted"/>
<name>A0AAE0G6D7_9CHLO</name>
<protein>
    <submittedName>
        <fullName evidence="2">Uncharacterized protein</fullName>
    </submittedName>
</protein>
<sequence length="96" mass="10754">MGKPIRPNFGSRRIVSHNTWRVSDQDAKGSQYSNGSYCKCLICFCLVVCSAAYVMILDGNFSLQGLDGCFLARQQFVPYDDFEGSKRSTEPRSQSL</sequence>
<dbReference type="Proteomes" id="UP001190700">
    <property type="component" value="Unassembled WGS sequence"/>
</dbReference>
<evidence type="ECO:0000256" key="1">
    <source>
        <dbReference type="SAM" id="Phobius"/>
    </source>
</evidence>
<comment type="caution">
    <text evidence="2">The sequence shown here is derived from an EMBL/GenBank/DDBJ whole genome shotgun (WGS) entry which is preliminary data.</text>
</comment>
<dbReference type="EMBL" id="LGRX02008960">
    <property type="protein sequence ID" value="KAK3272455.1"/>
    <property type="molecule type" value="Genomic_DNA"/>
</dbReference>
<evidence type="ECO:0000313" key="2">
    <source>
        <dbReference type="EMBL" id="KAK3272455.1"/>
    </source>
</evidence>
<keyword evidence="1" id="KW-0472">Membrane</keyword>
<keyword evidence="1" id="KW-1133">Transmembrane helix</keyword>